<dbReference type="InterPro" id="IPR022663">
    <property type="entry name" value="DapB_C"/>
</dbReference>
<sequence length="292" mass="30966">MNSVSLWQKSDFAVPERPIKNNIIGSDMIKVAITGAAGRMGKTLLEAVQQTEGAIVAAAIERAGSSLVGADAGELAGIDRLDVAVVDNLQSADDFDVLIDFTLPEVTLANLAVCRARGAAMVIGTTGLTDAQKAELADAAQDIGIVFAPNMSVGVNLCLKLLEMAAKVLGDEVDIEIIEAHHRHKVDAPSGTALRMGEVVADALGRDLKECAVYGREGRTGERDRKTIGFETIRAGDIVGEHTVMFADIGERVEITHKASSRMTFAAGAVRAAQWLDGRKPGLYDMQDVLDL</sequence>
<accession>A0A3B1A7Q4</accession>
<evidence type="ECO:0000259" key="14">
    <source>
        <dbReference type="Pfam" id="PF01113"/>
    </source>
</evidence>
<evidence type="ECO:0000259" key="15">
    <source>
        <dbReference type="Pfam" id="PF05173"/>
    </source>
</evidence>
<dbReference type="Gene3D" id="3.30.360.10">
    <property type="entry name" value="Dihydrodipicolinate Reductase, domain 2"/>
    <property type="match status" value="1"/>
</dbReference>
<evidence type="ECO:0000256" key="6">
    <source>
        <dbReference type="ARBA" id="ARBA00022915"/>
    </source>
</evidence>
<dbReference type="PANTHER" id="PTHR20836:SF0">
    <property type="entry name" value="4-HYDROXY-TETRAHYDRODIPICOLINATE REDUCTASE 1, CHLOROPLASTIC-RELATED"/>
    <property type="match status" value="1"/>
</dbReference>
<evidence type="ECO:0000313" key="16">
    <source>
        <dbReference type="EMBL" id="VAW96113.1"/>
    </source>
</evidence>
<keyword evidence="7 16" id="KW-0560">Oxidoreductase</keyword>
<dbReference type="InterPro" id="IPR000846">
    <property type="entry name" value="DapB_N"/>
</dbReference>
<dbReference type="FunFam" id="3.40.50.720:FF:000048">
    <property type="entry name" value="4-hydroxy-tetrahydrodipicolinate reductase"/>
    <property type="match status" value="1"/>
</dbReference>
<dbReference type="Pfam" id="PF05173">
    <property type="entry name" value="DapB_C"/>
    <property type="match status" value="1"/>
</dbReference>
<dbReference type="CDD" id="cd02274">
    <property type="entry name" value="DHDPR_N"/>
    <property type="match status" value="1"/>
</dbReference>
<dbReference type="PANTHER" id="PTHR20836">
    <property type="entry name" value="DIHYDRODIPICOLINATE REDUCTASE"/>
    <property type="match status" value="1"/>
</dbReference>
<protein>
    <recommendedName>
        <fullName evidence="11">4-hydroxy-tetrahydrodipicolinate reductase</fullName>
        <ecNumber evidence="11">1.17.1.8</ecNumber>
    </recommendedName>
</protein>
<reference evidence="16" key="1">
    <citation type="submission" date="2018-06" db="EMBL/GenBank/DDBJ databases">
        <authorList>
            <person name="Zhirakovskaya E."/>
        </authorList>
    </citation>
    <scope>NUCLEOTIDE SEQUENCE</scope>
</reference>
<evidence type="ECO:0000256" key="9">
    <source>
        <dbReference type="ARBA" id="ARBA00023154"/>
    </source>
</evidence>
<dbReference type="SUPFAM" id="SSF55347">
    <property type="entry name" value="Glyceraldehyde-3-phosphate dehydrogenase-like, C-terminal domain"/>
    <property type="match status" value="1"/>
</dbReference>
<dbReference type="AlphaFoldDB" id="A0A3B1A7Q4"/>
<name>A0A3B1A7Q4_9ZZZZ</name>
<evidence type="ECO:0000256" key="11">
    <source>
        <dbReference type="ARBA" id="ARBA00038983"/>
    </source>
</evidence>
<gene>
    <name evidence="16" type="ORF">MNBD_GAMMA20-1197</name>
</gene>
<keyword evidence="8" id="KW-0520">NAD</keyword>
<feature type="domain" description="Dihydrodipicolinate reductase N-terminal" evidence="14">
    <location>
        <begin position="29"/>
        <end position="151"/>
    </location>
</feature>
<dbReference type="EC" id="1.17.1.8" evidence="11"/>
<dbReference type="FunFam" id="3.30.360.10:FF:000004">
    <property type="entry name" value="4-hydroxy-tetrahydrodipicolinate reductase"/>
    <property type="match status" value="1"/>
</dbReference>
<evidence type="ECO:0000256" key="3">
    <source>
        <dbReference type="ARBA" id="ARBA00022490"/>
    </source>
</evidence>
<dbReference type="EMBL" id="UOFU01000087">
    <property type="protein sequence ID" value="VAW96113.1"/>
    <property type="molecule type" value="Genomic_DNA"/>
</dbReference>
<dbReference type="SUPFAM" id="SSF51735">
    <property type="entry name" value="NAD(P)-binding Rossmann-fold domains"/>
    <property type="match status" value="1"/>
</dbReference>
<dbReference type="Gene3D" id="3.40.50.720">
    <property type="entry name" value="NAD(P)-binding Rossmann-like Domain"/>
    <property type="match status" value="1"/>
</dbReference>
<evidence type="ECO:0000256" key="12">
    <source>
        <dbReference type="ARBA" id="ARBA00049080"/>
    </source>
</evidence>
<comment type="pathway">
    <text evidence="10">Amino-acid biosynthesis; L-lysine biosynthesis via DAP pathway; (S)-tetrahydrodipicolinate from L-aspartate: step 4/4.</text>
</comment>
<comment type="catalytic activity">
    <reaction evidence="13">
        <text>(S)-2,3,4,5-tetrahydrodipicolinate + NAD(+) + H2O = (2S,4S)-4-hydroxy-2,3,4,5-tetrahydrodipicolinate + NADH + H(+)</text>
        <dbReference type="Rhea" id="RHEA:35323"/>
        <dbReference type="ChEBI" id="CHEBI:15377"/>
        <dbReference type="ChEBI" id="CHEBI:15378"/>
        <dbReference type="ChEBI" id="CHEBI:16845"/>
        <dbReference type="ChEBI" id="CHEBI:57540"/>
        <dbReference type="ChEBI" id="CHEBI:57945"/>
        <dbReference type="ChEBI" id="CHEBI:67139"/>
        <dbReference type="EC" id="1.17.1.8"/>
    </reaction>
</comment>
<dbReference type="Pfam" id="PF01113">
    <property type="entry name" value="DapB_N"/>
    <property type="match status" value="1"/>
</dbReference>
<evidence type="ECO:0000256" key="4">
    <source>
        <dbReference type="ARBA" id="ARBA00022605"/>
    </source>
</evidence>
<proteinExistence type="inferred from homology"/>
<dbReference type="PIRSF" id="PIRSF000161">
    <property type="entry name" value="DHPR"/>
    <property type="match status" value="1"/>
</dbReference>
<feature type="domain" description="Dihydrodipicolinate reductase C-terminal" evidence="15">
    <location>
        <begin position="154"/>
        <end position="290"/>
    </location>
</feature>
<keyword evidence="9" id="KW-0457">Lysine biosynthesis</keyword>
<dbReference type="InterPro" id="IPR023940">
    <property type="entry name" value="DHDPR_bac"/>
</dbReference>
<dbReference type="GO" id="GO:0005829">
    <property type="term" value="C:cytosol"/>
    <property type="evidence" value="ECO:0007669"/>
    <property type="project" value="TreeGrafter"/>
</dbReference>
<dbReference type="PROSITE" id="PS01298">
    <property type="entry name" value="DAPB"/>
    <property type="match status" value="1"/>
</dbReference>
<keyword evidence="5" id="KW-0521">NADP</keyword>
<comment type="similarity">
    <text evidence="2">Belongs to the DapB family.</text>
</comment>
<evidence type="ECO:0000256" key="5">
    <source>
        <dbReference type="ARBA" id="ARBA00022857"/>
    </source>
</evidence>
<keyword evidence="6" id="KW-0220">Diaminopimelate biosynthesis</keyword>
<dbReference type="HAMAP" id="MF_00102">
    <property type="entry name" value="DapB"/>
    <property type="match status" value="1"/>
</dbReference>
<organism evidence="16">
    <name type="scientific">hydrothermal vent metagenome</name>
    <dbReference type="NCBI Taxonomy" id="652676"/>
    <lineage>
        <taxon>unclassified sequences</taxon>
        <taxon>metagenomes</taxon>
        <taxon>ecological metagenomes</taxon>
    </lineage>
</organism>
<dbReference type="GO" id="GO:0009089">
    <property type="term" value="P:lysine biosynthetic process via diaminopimelate"/>
    <property type="evidence" value="ECO:0007669"/>
    <property type="project" value="InterPro"/>
</dbReference>
<dbReference type="InterPro" id="IPR022664">
    <property type="entry name" value="DapB_N_CS"/>
</dbReference>
<keyword evidence="3" id="KW-0963">Cytoplasm</keyword>
<evidence type="ECO:0000256" key="13">
    <source>
        <dbReference type="ARBA" id="ARBA00049396"/>
    </source>
</evidence>
<dbReference type="NCBIfam" id="TIGR00036">
    <property type="entry name" value="dapB"/>
    <property type="match status" value="1"/>
</dbReference>
<comment type="subcellular location">
    <subcellularLocation>
        <location evidence="1">Cytoplasm</location>
    </subcellularLocation>
</comment>
<evidence type="ECO:0000256" key="10">
    <source>
        <dbReference type="ARBA" id="ARBA00037922"/>
    </source>
</evidence>
<evidence type="ECO:0000256" key="2">
    <source>
        <dbReference type="ARBA" id="ARBA00006642"/>
    </source>
</evidence>
<dbReference type="GO" id="GO:0008839">
    <property type="term" value="F:4-hydroxy-tetrahydrodipicolinate reductase"/>
    <property type="evidence" value="ECO:0007669"/>
    <property type="project" value="UniProtKB-EC"/>
</dbReference>
<dbReference type="InterPro" id="IPR036291">
    <property type="entry name" value="NAD(P)-bd_dom_sf"/>
</dbReference>
<evidence type="ECO:0000256" key="7">
    <source>
        <dbReference type="ARBA" id="ARBA00023002"/>
    </source>
</evidence>
<evidence type="ECO:0000256" key="8">
    <source>
        <dbReference type="ARBA" id="ARBA00023027"/>
    </source>
</evidence>
<keyword evidence="4" id="KW-0028">Amino-acid biosynthesis</keyword>
<evidence type="ECO:0000256" key="1">
    <source>
        <dbReference type="ARBA" id="ARBA00004496"/>
    </source>
</evidence>
<dbReference type="GO" id="GO:0019877">
    <property type="term" value="P:diaminopimelate biosynthetic process"/>
    <property type="evidence" value="ECO:0007669"/>
    <property type="project" value="UniProtKB-KW"/>
</dbReference>
<comment type="catalytic activity">
    <reaction evidence="12">
        <text>(S)-2,3,4,5-tetrahydrodipicolinate + NADP(+) + H2O = (2S,4S)-4-hydroxy-2,3,4,5-tetrahydrodipicolinate + NADPH + H(+)</text>
        <dbReference type="Rhea" id="RHEA:35331"/>
        <dbReference type="ChEBI" id="CHEBI:15377"/>
        <dbReference type="ChEBI" id="CHEBI:15378"/>
        <dbReference type="ChEBI" id="CHEBI:16845"/>
        <dbReference type="ChEBI" id="CHEBI:57783"/>
        <dbReference type="ChEBI" id="CHEBI:58349"/>
        <dbReference type="ChEBI" id="CHEBI:67139"/>
        <dbReference type="EC" id="1.17.1.8"/>
    </reaction>
</comment>